<dbReference type="STRING" id="1561998.A0A1I7T6R7"/>
<feature type="transmembrane region" description="Helical" evidence="5">
    <location>
        <begin position="131"/>
        <end position="149"/>
    </location>
</feature>
<evidence type="ECO:0000313" key="8">
    <source>
        <dbReference type="WBParaSite" id="Csp11.Scaffold522.g2954.t1"/>
    </source>
</evidence>
<feature type="transmembrane region" description="Helical" evidence="5">
    <location>
        <begin position="161"/>
        <end position="180"/>
    </location>
</feature>
<organism evidence="7 8">
    <name type="scientific">Caenorhabditis tropicalis</name>
    <dbReference type="NCBI Taxonomy" id="1561998"/>
    <lineage>
        <taxon>Eukaryota</taxon>
        <taxon>Metazoa</taxon>
        <taxon>Ecdysozoa</taxon>
        <taxon>Nematoda</taxon>
        <taxon>Chromadorea</taxon>
        <taxon>Rhabditida</taxon>
        <taxon>Rhabditina</taxon>
        <taxon>Rhabditomorpha</taxon>
        <taxon>Rhabditoidea</taxon>
        <taxon>Rhabditidae</taxon>
        <taxon>Peloderinae</taxon>
        <taxon>Caenorhabditis</taxon>
    </lineage>
</organism>
<dbReference type="Gene3D" id="1.20.1070.10">
    <property type="entry name" value="Rhodopsin 7-helix transmembrane proteins"/>
    <property type="match status" value="1"/>
</dbReference>
<feature type="transmembrane region" description="Helical" evidence="5">
    <location>
        <begin position="279"/>
        <end position="300"/>
    </location>
</feature>
<feature type="transmembrane region" description="Helical" evidence="5">
    <location>
        <begin position="35"/>
        <end position="57"/>
    </location>
</feature>
<reference evidence="8" key="1">
    <citation type="submission" date="2016-11" db="UniProtKB">
        <authorList>
            <consortium name="WormBaseParasite"/>
        </authorList>
    </citation>
    <scope>IDENTIFICATION</scope>
</reference>
<dbReference type="Pfam" id="PF10324">
    <property type="entry name" value="7TM_GPCR_Srw"/>
    <property type="match status" value="1"/>
</dbReference>
<accession>A0A1I7T6R7</accession>
<dbReference type="Proteomes" id="UP000095282">
    <property type="component" value="Unplaced"/>
</dbReference>
<feature type="domain" description="G-protein coupled receptors family 1 profile" evidence="6">
    <location>
        <begin position="49"/>
        <end position="338"/>
    </location>
</feature>
<dbReference type="GO" id="GO:0008528">
    <property type="term" value="F:G protein-coupled peptide receptor activity"/>
    <property type="evidence" value="ECO:0007669"/>
    <property type="project" value="InterPro"/>
</dbReference>
<keyword evidence="7" id="KW-1185">Reference proteome</keyword>
<feature type="transmembrane region" description="Helical" evidence="5">
    <location>
        <begin position="69"/>
        <end position="93"/>
    </location>
</feature>
<evidence type="ECO:0000259" key="6">
    <source>
        <dbReference type="PROSITE" id="PS50262"/>
    </source>
</evidence>
<comment type="subcellular location">
    <subcellularLocation>
        <location evidence="1">Membrane</location>
    </subcellularLocation>
</comment>
<keyword evidence="4 5" id="KW-0472">Membrane</keyword>
<sequence length="392" mass="43737">MSDDYSSSLFSDFDSEEQKYWLEVLDVVDSICNNLQYTTLIVSIIGIVCNLFHLLVLSQKSMRGLTINAFLIGIGLCDLIRMTCVVLIVGPYINAYLQTVPLGCLGPPLYITMVISVFGNSTEKTCQQLSVWYGVTIGVLRALVIRYPLNSKISRFINSKYGCRPLLLITAIAIPFWVIGYSQLHVKEYRIWKAPVDCPNFPANYTQVEYFFDTIKIFGQSDLELFKIALVFEGITCKLIPSVLLPLATIFLVIELKKNKSESTVSSKTSDSSKRSTKLVIFMTISFLIANFPLGVLYLAEFCVYNDGPMGFVYIMKRCTAVFTLINVINGTVHFLICFFMSSHYRTTAKSLVTGRAVQGSSVVNPTEVPAPKIESAKSTRSIFAIASTKVE</sequence>
<dbReference type="PANTHER" id="PTHR22751:SF13">
    <property type="entry name" value="G-PROTEIN COUPLED RECEPTORS FAMILY 1 PROFILE DOMAIN-CONTAINING PROTEIN"/>
    <property type="match status" value="1"/>
</dbReference>
<dbReference type="AlphaFoldDB" id="A0A1I7T6R7"/>
<evidence type="ECO:0000256" key="3">
    <source>
        <dbReference type="ARBA" id="ARBA00022989"/>
    </source>
</evidence>
<dbReference type="WBParaSite" id="Csp11.Scaffold522.g2954.t1">
    <property type="protein sequence ID" value="Csp11.Scaffold522.g2954.t1"/>
    <property type="gene ID" value="Csp11.Scaffold522.g2954"/>
</dbReference>
<dbReference type="InterPro" id="IPR017452">
    <property type="entry name" value="GPCR_Rhodpsn_7TM"/>
</dbReference>
<dbReference type="InterPro" id="IPR019427">
    <property type="entry name" value="7TM_GPCR_serpentine_rcpt_Srw"/>
</dbReference>
<keyword evidence="3 5" id="KW-1133">Transmembrane helix</keyword>
<feature type="transmembrane region" description="Helical" evidence="5">
    <location>
        <begin position="320"/>
        <end position="341"/>
    </location>
</feature>
<dbReference type="eggNOG" id="ENOG502TKIY">
    <property type="taxonomic scope" value="Eukaryota"/>
</dbReference>
<proteinExistence type="predicted"/>
<evidence type="ECO:0000256" key="2">
    <source>
        <dbReference type="ARBA" id="ARBA00022692"/>
    </source>
</evidence>
<evidence type="ECO:0000256" key="1">
    <source>
        <dbReference type="ARBA" id="ARBA00004370"/>
    </source>
</evidence>
<dbReference type="CDD" id="cd14978">
    <property type="entry name" value="7tmA_FMRFamide_R-like"/>
    <property type="match status" value="1"/>
</dbReference>
<name>A0A1I7T6R7_9PELO</name>
<protein>
    <submittedName>
        <fullName evidence="8">G_PROTEIN_RECEP_F1_2 domain-containing protein</fullName>
    </submittedName>
</protein>
<dbReference type="SUPFAM" id="SSF81321">
    <property type="entry name" value="Family A G protein-coupled receptor-like"/>
    <property type="match status" value="1"/>
</dbReference>
<evidence type="ECO:0000256" key="5">
    <source>
        <dbReference type="SAM" id="Phobius"/>
    </source>
</evidence>
<dbReference type="PROSITE" id="PS50262">
    <property type="entry name" value="G_PROTEIN_RECEP_F1_2"/>
    <property type="match status" value="1"/>
</dbReference>
<evidence type="ECO:0000256" key="4">
    <source>
        <dbReference type="ARBA" id="ARBA00023136"/>
    </source>
</evidence>
<keyword evidence="2 5" id="KW-0812">Transmembrane</keyword>
<evidence type="ECO:0000313" key="7">
    <source>
        <dbReference type="Proteomes" id="UP000095282"/>
    </source>
</evidence>
<dbReference type="GO" id="GO:0016020">
    <property type="term" value="C:membrane"/>
    <property type="evidence" value="ECO:0007669"/>
    <property type="project" value="UniProtKB-SubCell"/>
</dbReference>
<dbReference type="PANTHER" id="PTHR22751">
    <property type="entry name" value="G-PROTEIN COUPLED RECEPTOR-RELATED"/>
    <property type="match status" value="1"/>
</dbReference>